<dbReference type="Pfam" id="PF08163">
    <property type="entry name" value="DNAPKcs_CC3"/>
    <property type="match status" value="1"/>
</dbReference>
<protein>
    <recommendedName>
        <fullName evidence="1">DNA-dependent protein kinase catalytic subunit CC3 domain-containing protein</fullName>
    </recommendedName>
</protein>
<dbReference type="Proteomes" id="UP001162483">
    <property type="component" value="Unassembled WGS sequence"/>
</dbReference>
<evidence type="ECO:0000313" key="3">
    <source>
        <dbReference type="Proteomes" id="UP001162483"/>
    </source>
</evidence>
<organism evidence="2 3">
    <name type="scientific">Staurois parvus</name>
    <dbReference type="NCBI Taxonomy" id="386267"/>
    <lineage>
        <taxon>Eukaryota</taxon>
        <taxon>Metazoa</taxon>
        <taxon>Chordata</taxon>
        <taxon>Craniata</taxon>
        <taxon>Vertebrata</taxon>
        <taxon>Euteleostomi</taxon>
        <taxon>Amphibia</taxon>
        <taxon>Batrachia</taxon>
        <taxon>Anura</taxon>
        <taxon>Neobatrachia</taxon>
        <taxon>Ranoidea</taxon>
        <taxon>Ranidae</taxon>
        <taxon>Staurois</taxon>
    </lineage>
</organism>
<evidence type="ECO:0000259" key="1">
    <source>
        <dbReference type="SMART" id="SM01344"/>
    </source>
</evidence>
<dbReference type="SMART" id="SM01344">
    <property type="entry name" value="NUC194"/>
    <property type="match status" value="1"/>
</dbReference>
<reference evidence="2" key="1">
    <citation type="submission" date="2023-05" db="EMBL/GenBank/DDBJ databases">
        <authorList>
            <person name="Stuckert A."/>
        </authorList>
    </citation>
    <scope>NUCLEOTIDE SEQUENCE</scope>
</reference>
<proteinExistence type="predicted"/>
<dbReference type="EMBL" id="CATNWA010009036">
    <property type="protein sequence ID" value="CAI9557297.1"/>
    <property type="molecule type" value="Genomic_DNA"/>
</dbReference>
<accession>A0ABN9CDR8</accession>
<name>A0ABN9CDR8_9NEOB</name>
<keyword evidence="3" id="KW-1185">Reference proteome</keyword>
<dbReference type="InterPro" id="IPR012582">
    <property type="entry name" value="DNAPKcs_CC3"/>
</dbReference>
<evidence type="ECO:0000313" key="2">
    <source>
        <dbReference type="EMBL" id="CAI9557297.1"/>
    </source>
</evidence>
<comment type="caution">
    <text evidence="2">The sequence shown here is derived from an EMBL/GenBank/DDBJ whole genome shotgun (WGS) entry which is preliminary data.</text>
</comment>
<sequence length="124" mass="14413">MFEVLYSRLSRDEIYSKQSRINHAFEGSSNVEGNQLNKTLIKLCYDAYTENMSGESQLLEKRREYHCAAYNCAVAVVICTQTDSKFYYGFLLSEKKEKNVLILENIIDLQRQYSFPIEVEVSSN</sequence>
<feature type="domain" description="DNA-dependent protein kinase catalytic subunit CC3" evidence="1">
    <location>
        <begin position="1"/>
        <end position="124"/>
    </location>
</feature>
<gene>
    <name evidence="2" type="ORF">SPARVUS_LOCUS4684852</name>
</gene>